<reference evidence="3" key="1">
    <citation type="submission" date="2018-11" db="EMBL/GenBank/DDBJ databases">
        <title>Genome sequencing of a novel mesophilic and cellulolytic organism within the genus Hungateiclostridium.</title>
        <authorList>
            <person name="Rettenmaier R."/>
            <person name="Liebl W."/>
            <person name="Zverlov V."/>
        </authorList>
    </citation>
    <scope>NUCLEOTIDE SEQUENCE [LARGE SCALE GENOMIC DNA]</scope>
    <source>
        <strain evidence="3">N2K1</strain>
    </source>
</reference>
<gene>
    <name evidence="2" type="ORF">EFD62_14515</name>
</gene>
<dbReference type="OrthoDB" id="2087128at2"/>
<evidence type="ECO:0000313" key="3">
    <source>
        <dbReference type="Proteomes" id="UP000289166"/>
    </source>
</evidence>
<dbReference type="EMBL" id="RLII01000027">
    <property type="protein sequence ID" value="RXE57991.1"/>
    <property type="molecule type" value="Genomic_DNA"/>
</dbReference>
<accession>A0A4Q0I1J5</accession>
<name>A0A4Q0I1J5_9FIRM</name>
<keyword evidence="3" id="KW-1185">Reference proteome</keyword>
<organism evidence="2 3">
    <name type="scientific">Acetivibrio mesophilus</name>
    <dbReference type="NCBI Taxonomy" id="2487273"/>
    <lineage>
        <taxon>Bacteria</taxon>
        <taxon>Bacillati</taxon>
        <taxon>Bacillota</taxon>
        <taxon>Clostridia</taxon>
        <taxon>Eubacteriales</taxon>
        <taxon>Oscillospiraceae</taxon>
        <taxon>Acetivibrio</taxon>
    </lineage>
</organism>
<evidence type="ECO:0000256" key="1">
    <source>
        <dbReference type="SAM" id="MobiDB-lite"/>
    </source>
</evidence>
<dbReference type="Proteomes" id="UP000289166">
    <property type="component" value="Unassembled WGS sequence"/>
</dbReference>
<feature type="compositionally biased region" description="Polar residues" evidence="1">
    <location>
        <begin position="24"/>
        <end position="39"/>
    </location>
</feature>
<evidence type="ECO:0000313" key="2">
    <source>
        <dbReference type="EMBL" id="RXE57991.1"/>
    </source>
</evidence>
<sequence length="149" mass="16618">MANYFNPNNCQSFCNNLNRQMTPNQFSPSNIPASPSTTALPPMPTGYPSGPMYSQMPAPTSMTPTQVTMPSSPEPEPETLQNIAYTQGYLKKHIGSRVKVEFLIGTSMLVDREGTLVDVGTSYIVIREVDTDDLLLADMYSIKFVRFYY</sequence>
<feature type="compositionally biased region" description="Polar residues" evidence="1">
    <location>
        <begin position="57"/>
        <end position="69"/>
    </location>
</feature>
<proteinExistence type="predicted"/>
<dbReference type="AlphaFoldDB" id="A0A4Q0I1J5"/>
<evidence type="ECO:0008006" key="4">
    <source>
        <dbReference type="Google" id="ProtNLM"/>
    </source>
</evidence>
<feature type="region of interest" description="Disordered" evidence="1">
    <location>
        <begin position="24"/>
        <end position="77"/>
    </location>
</feature>
<dbReference type="RefSeq" id="WP_069195375.1">
    <property type="nucleotide sequence ID" value="NZ_RLII01000027.1"/>
</dbReference>
<comment type="caution">
    <text evidence="2">The sequence shown here is derived from an EMBL/GenBank/DDBJ whole genome shotgun (WGS) entry which is preliminary data.</text>
</comment>
<protein>
    <recommendedName>
        <fullName evidence="4">Alginate lyase</fullName>
    </recommendedName>
</protein>